<dbReference type="Pfam" id="PF00319">
    <property type="entry name" value="SRF-TF"/>
    <property type="match status" value="1"/>
</dbReference>
<feature type="domain" description="K-box" evidence="14">
    <location>
        <begin position="96"/>
        <end position="186"/>
    </location>
</feature>
<keyword evidence="4" id="KW-0964">Secreted</keyword>
<dbReference type="Gene3D" id="3.40.50.1110">
    <property type="entry name" value="SGNH hydrolase"/>
    <property type="match status" value="1"/>
</dbReference>
<dbReference type="Proteomes" id="UP001295469">
    <property type="component" value="Chromosome A07"/>
</dbReference>
<evidence type="ECO:0000256" key="6">
    <source>
        <dbReference type="ARBA" id="ARBA00022801"/>
    </source>
</evidence>
<dbReference type="InterPro" id="IPR002487">
    <property type="entry name" value="TF_Kbox"/>
</dbReference>
<comment type="subcellular location">
    <subcellularLocation>
        <location evidence="1">Nucleus</location>
    </subcellularLocation>
    <subcellularLocation>
        <location evidence="2">Secreted</location>
    </subcellularLocation>
</comment>
<keyword evidence="8" id="KW-0805">Transcription regulation</keyword>
<keyword evidence="6" id="KW-0378">Hydrolase</keyword>
<evidence type="ECO:0000256" key="8">
    <source>
        <dbReference type="ARBA" id="ARBA00023015"/>
    </source>
</evidence>
<dbReference type="Pfam" id="PF00657">
    <property type="entry name" value="Lipase_GDSL"/>
    <property type="match status" value="1"/>
</dbReference>
<dbReference type="Gene3D" id="3.40.1810.10">
    <property type="entry name" value="Transcription factor, MADS-box"/>
    <property type="match status" value="1"/>
</dbReference>
<dbReference type="InterPro" id="IPR001087">
    <property type="entry name" value="GDSL"/>
</dbReference>
<dbReference type="InterPro" id="IPR035669">
    <property type="entry name" value="SGNH_plant_lipase-like"/>
</dbReference>
<evidence type="ECO:0000256" key="4">
    <source>
        <dbReference type="ARBA" id="ARBA00022525"/>
    </source>
</evidence>
<evidence type="ECO:0000256" key="10">
    <source>
        <dbReference type="ARBA" id="ARBA00023125"/>
    </source>
</evidence>
<keyword evidence="7" id="KW-0442">Lipid degradation</keyword>
<dbReference type="GO" id="GO:0016788">
    <property type="term" value="F:hydrolase activity, acting on ester bonds"/>
    <property type="evidence" value="ECO:0007669"/>
    <property type="project" value="InterPro"/>
</dbReference>
<feature type="domain" description="MADS-box" evidence="13">
    <location>
        <begin position="1"/>
        <end position="61"/>
    </location>
</feature>
<evidence type="ECO:0000256" key="1">
    <source>
        <dbReference type="ARBA" id="ARBA00004123"/>
    </source>
</evidence>
<dbReference type="GO" id="GO:0000977">
    <property type="term" value="F:RNA polymerase II transcription regulatory region sequence-specific DNA binding"/>
    <property type="evidence" value="ECO:0007669"/>
    <property type="project" value="InterPro"/>
</dbReference>
<name>A0A816Z166_BRANA</name>
<dbReference type="PANTHER" id="PTHR45650">
    <property type="entry name" value="GDSL-LIKE LIPASE/ACYLHYDROLASE-RELATED"/>
    <property type="match status" value="1"/>
</dbReference>
<keyword evidence="11" id="KW-0804">Transcription</keyword>
<evidence type="ECO:0000256" key="11">
    <source>
        <dbReference type="ARBA" id="ARBA00023163"/>
    </source>
</evidence>
<reference evidence="15" key="1">
    <citation type="submission" date="2021-01" db="EMBL/GenBank/DDBJ databases">
        <authorList>
            <consortium name="Genoscope - CEA"/>
            <person name="William W."/>
        </authorList>
    </citation>
    <scope>NUCLEOTIDE SEQUENCE</scope>
</reference>
<dbReference type="PRINTS" id="PR00404">
    <property type="entry name" value="MADSDOMAIN"/>
</dbReference>
<keyword evidence="10" id="KW-0238">DNA-binding</keyword>
<dbReference type="Pfam" id="PF01486">
    <property type="entry name" value="K-box"/>
    <property type="match status" value="1"/>
</dbReference>
<dbReference type="CDD" id="cd00265">
    <property type="entry name" value="MADS_MEF2_like"/>
    <property type="match status" value="1"/>
</dbReference>
<dbReference type="InterPro" id="IPR036514">
    <property type="entry name" value="SGNH_hydro_sf"/>
</dbReference>
<evidence type="ECO:0000256" key="7">
    <source>
        <dbReference type="ARBA" id="ARBA00022963"/>
    </source>
</evidence>
<keyword evidence="12" id="KW-0539">Nucleus</keyword>
<dbReference type="CDD" id="cd01837">
    <property type="entry name" value="SGNH_plant_lipase_like"/>
    <property type="match status" value="1"/>
</dbReference>
<dbReference type="EMBL" id="HG994361">
    <property type="protein sequence ID" value="CAF2183971.1"/>
    <property type="molecule type" value="Genomic_DNA"/>
</dbReference>
<dbReference type="InterPro" id="IPR033896">
    <property type="entry name" value="MEF2-like_N"/>
</dbReference>
<dbReference type="InterPro" id="IPR051238">
    <property type="entry name" value="GDSL_esterase/lipase"/>
</dbReference>
<dbReference type="AlphaFoldDB" id="A0A816Z166"/>
<evidence type="ECO:0000259" key="14">
    <source>
        <dbReference type="PROSITE" id="PS51297"/>
    </source>
</evidence>
<dbReference type="InterPro" id="IPR036879">
    <property type="entry name" value="TF_MADSbox_sf"/>
</dbReference>
<dbReference type="GO" id="GO:0005634">
    <property type="term" value="C:nucleus"/>
    <property type="evidence" value="ECO:0007669"/>
    <property type="project" value="UniProtKB-SubCell"/>
</dbReference>
<dbReference type="SUPFAM" id="SSF55455">
    <property type="entry name" value="SRF-like"/>
    <property type="match status" value="1"/>
</dbReference>
<dbReference type="PROSITE" id="PS51297">
    <property type="entry name" value="K_BOX"/>
    <property type="match status" value="1"/>
</dbReference>
<dbReference type="GO" id="GO:0005576">
    <property type="term" value="C:extracellular region"/>
    <property type="evidence" value="ECO:0007669"/>
    <property type="project" value="UniProtKB-SubCell"/>
</dbReference>
<dbReference type="GO" id="GO:0016042">
    <property type="term" value="P:lipid catabolic process"/>
    <property type="evidence" value="ECO:0007669"/>
    <property type="project" value="UniProtKB-KW"/>
</dbReference>
<comment type="similarity">
    <text evidence="3">Belongs to the 'GDSL' lipolytic enzyme family.</text>
</comment>
<protein>
    <submittedName>
        <fullName evidence="15">(rape) hypothetical protein</fullName>
    </submittedName>
</protein>
<dbReference type="PANTHER" id="PTHR45650:SF22">
    <property type="entry name" value="OS05G0419800 PROTEIN"/>
    <property type="match status" value="1"/>
</dbReference>
<evidence type="ECO:0000256" key="5">
    <source>
        <dbReference type="ARBA" id="ARBA00022729"/>
    </source>
</evidence>
<gene>
    <name evidence="15" type="ORF">DARMORV10_A07P30650.1</name>
</gene>
<evidence type="ECO:0000313" key="15">
    <source>
        <dbReference type="EMBL" id="CAF2183971.1"/>
    </source>
</evidence>
<dbReference type="SMART" id="SM00432">
    <property type="entry name" value="MADS"/>
    <property type="match status" value="1"/>
</dbReference>
<dbReference type="GO" id="GO:0046983">
    <property type="term" value="F:protein dimerization activity"/>
    <property type="evidence" value="ECO:0007669"/>
    <property type="project" value="InterPro"/>
</dbReference>
<proteinExistence type="inferred from homology"/>
<keyword evidence="5" id="KW-0732">Signal</keyword>
<dbReference type="GO" id="GO:0045944">
    <property type="term" value="P:positive regulation of transcription by RNA polymerase II"/>
    <property type="evidence" value="ECO:0007669"/>
    <property type="project" value="InterPro"/>
</dbReference>
<dbReference type="PROSITE" id="PS50066">
    <property type="entry name" value="MADS_BOX_2"/>
    <property type="match status" value="1"/>
</dbReference>
<evidence type="ECO:0000256" key="12">
    <source>
        <dbReference type="ARBA" id="ARBA00023242"/>
    </source>
</evidence>
<organism evidence="15">
    <name type="scientific">Brassica napus</name>
    <name type="common">Rape</name>
    <dbReference type="NCBI Taxonomy" id="3708"/>
    <lineage>
        <taxon>Eukaryota</taxon>
        <taxon>Viridiplantae</taxon>
        <taxon>Streptophyta</taxon>
        <taxon>Embryophyta</taxon>
        <taxon>Tracheophyta</taxon>
        <taxon>Spermatophyta</taxon>
        <taxon>Magnoliopsida</taxon>
        <taxon>eudicotyledons</taxon>
        <taxon>Gunneridae</taxon>
        <taxon>Pentapetalae</taxon>
        <taxon>rosids</taxon>
        <taxon>malvids</taxon>
        <taxon>Brassicales</taxon>
        <taxon>Brassicaceae</taxon>
        <taxon>Brassiceae</taxon>
        <taxon>Brassica</taxon>
    </lineage>
</organism>
<dbReference type="InterPro" id="IPR002100">
    <property type="entry name" value="TF_MADSbox"/>
</dbReference>
<sequence length="526" mass="58120">MARGKIQLKRIENPVHRQVTFCKRRTGLLKKAKELSVLCDAEVGVMIFSPQGKLFELATKGTMEGMIDKYMKCTGGGGRGSSSATFTAQEQLQPPTLDPKDQVNELKQEIDMLQKGIRYMFGGGDGTMNLQELLLLEKHLEYWISHIRSAKMDIMLQEIQSLRNTEGVLKNANKYLLEKIEENNNSVLDANFATVETNYSYPLTMPNNGNNNNIPSFAKANYFPYGIDFNGGPTGRFCNGLTMVDGIAQLLGLPLIPAYSEATGDQVLRGVNYASAAAGILPDTGGNFVGRIPFDQQIHNFETTLNQVASKSGGAVTIADSVARSLFFIGMGSNDYLNNYLMPNFPTRNQYNAQQFGDLLVQQYTNQLTRLYNLGGRKFIVSGLGRMGCIPSILAQGSDGKCSEEVNQLVLPFNTNVKTMITNLNQNLPDAKFIYLDTANMVQDITTNPAVYGFTTLDKGCCGIGRNRGQITCLPFETPCPNREQYLFWDAFHPTEKVNLIMAKKAFAGDRTVAFPINIQELASLN</sequence>
<evidence type="ECO:0000256" key="2">
    <source>
        <dbReference type="ARBA" id="ARBA00004613"/>
    </source>
</evidence>
<evidence type="ECO:0000256" key="3">
    <source>
        <dbReference type="ARBA" id="ARBA00008668"/>
    </source>
</evidence>
<evidence type="ECO:0000259" key="13">
    <source>
        <dbReference type="PROSITE" id="PS50066"/>
    </source>
</evidence>
<accession>A0A816Z166</accession>
<evidence type="ECO:0000256" key="9">
    <source>
        <dbReference type="ARBA" id="ARBA00023098"/>
    </source>
</evidence>
<keyword evidence="9" id="KW-0443">Lipid metabolism</keyword>
<dbReference type="GO" id="GO:0003700">
    <property type="term" value="F:DNA-binding transcription factor activity"/>
    <property type="evidence" value="ECO:0007669"/>
    <property type="project" value="InterPro"/>
</dbReference>
<dbReference type="PROSITE" id="PS00350">
    <property type="entry name" value="MADS_BOX_1"/>
    <property type="match status" value="1"/>
</dbReference>